<dbReference type="InterPro" id="IPR011009">
    <property type="entry name" value="Kinase-like_dom_sf"/>
</dbReference>
<feature type="domain" description="Protein kinase" evidence="1">
    <location>
        <begin position="1"/>
        <end position="234"/>
    </location>
</feature>
<dbReference type="InterPro" id="IPR000719">
    <property type="entry name" value="Prot_kinase_dom"/>
</dbReference>
<dbReference type="Pfam" id="PF00069">
    <property type="entry name" value="Pkinase"/>
    <property type="match status" value="1"/>
</dbReference>
<name>A0A2N0UZB7_9FIRM</name>
<dbReference type="RefSeq" id="WP_101028422.1">
    <property type="nucleotide sequence ID" value="NZ_CABMMZ010000026.1"/>
</dbReference>
<proteinExistence type="predicted"/>
<dbReference type="PANTHER" id="PTHR24347">
    <property type="entry name" value="SERINE/THREONINE-PROTEIN KINASE"/>
    <property type="match status" value="1"/>
</dbReference>
<dbReference type="SMART" id="SM00220">
    <property type="entry name" value="S_TKc"/>
    <property type="match status" value="1"/>
</dbReference>
<dbReference type="SUPFAM" id="SSF56112">
    <property type="entry name" value="Protein kinase-like (PK-like)"/>
    <property type="match status" value="1"/>
</dbReference>
<gene>
    <name evidence="2" type="primary">pknB</name>
    <name evidence="2" type="ORF">RBATCC27255_00295</name>
</gene>
<dbReference type="Proteomes" id="UP000233425">
    <property type="component" value="Unassembled WGS sequence"/>
</dbReference>
<keyword evidence="2" id="KW-0418">Kinase</keyword>
<dbReference type="InterPro" id="IPR008271">
    <property type="entry name" value="Ser/Thr_kinase_AS"/>
</dbReference>
<keyword evidence="3" id="KW-1185">Reference proteome</keyword>
<protein>
    <submittedName>
        <fullName evidence="2">Serine/threonine-protein kinase PknB</fullName>
        <ecNumber evidence="2">2.7.11.1</ecNumber>
    </submittedName>
</protein>
<evidence type="ECO:0000259" key="1">
    <source>
        <dbReference type="PROSITE" id="PS50011"/>
    </source>
</evidence>
<accession>A0A2N0UZB7</accession>
<reference evidence="2" key="1">
    <citation type="journal article" date="2018" name="Environ. Microbiol.">
        <title>Sporulation capability and amylosome conservation among diverse human colonic and rumen isolates of the keystone starch-degrader Ruminococcus bromii.</title>
        <authorList>
            <person name="Mukhopadhya I."/>
            <person name="Morais S."/>
            <person name="Laverde-Gomez J."/>
            <person name="Sheridan P.O."/>
            <person name="Walker A.W."/>
            <person name="Kelly W."/>
            <person name="Klieve A.V."/>
            <person name="Ouwerkerk D."/>
            <person name="Duncan S.H."/>
            <person name="Louis P."/>
            <person name="Koropatkin N."/>
            <person name="Cockburn D."/>
            <person name="Kibler R."/>
            <person name="Cooper P.J."/>
            <person name="Sandoval C."/>
            <person name="Crost E."/>
            <person name="Juge N."/>
            <person name="Bayer E.A."/>
            <person name="Flint H.J."/>
        </authorList>
    </citation>
    <scope>NUCLEOTIDE SEQUENCE [LARGE SCALE GENOMIC DNA]</scope>
    <source>
        <strain evidence="2">ATCC 27255</strain>
    </source>
</reference>
<dbReference type="PROSITE" id="PS50011">
    <property type="entry name" value="PROTEIN_KINASE_DOM"/>
    <property type="match status" value="1"/>
</dbReference>
<evidence type="ECO:0000313" key="2">
    <source>
        <dbReference type="EMBL" id="PKD32347.1"/>
    </source>
</evidence>
<evidence type="ECO:0000313" key="3">
    <source>
        <dbReference type="Proteomes" id="UP000233425"/>
    </source>
</evidence>
<dbReference type="EC" id="2.7.11.1" evidence="2"/>
<dbReference type="Gene3D" id="1.10.510.10">
    <property type="entry name" value="Transferase(Phosphotransferase) domain 1"/>
    <property type="match status" value="1"/>
</dbReference>
<keyword evidence="2" id="KW-0808">Transferase</keyword>
<sequence length="234" mass="26696">MGNNWIDTVINEQYQFVRLLKRTDKTEICVFRHKELGKLIVKRTLKSLGEVYFALRTLSHPNIANVYDVVKTETGVTVLEEYVDGQTVADYLQTGLYSPSGVRKVVASLCDALDLLHSHQIIHKDIKPENVMIDSNGNVKLIDFDAARLYKPYQSKDTQTIGTMGYAAPEQYGINQTDERTDIYAIGVLMNVMLTGQPPEIRLYNGRLKRVIVKCTQTIPDNRYQNVKELKRNL</sequence>
<dbReference type="PROSITE" id="PS00108">
    <property type="entry name" value="PROTEIN_KINASE_ST"/>
    <property type="match status" value="1"/>
</dbReference>
<dbReference type="GO" id="GO:0004674">
    <property type="term" value="F:protein serine/threonine kinase activity"/>
    <property type="evidence" value="ECO:0007669"/>
    <property type="project" value="UniProtKB-EC"/>
</dbReference>
<dbReference type="GO" id="GO:0005524">
    <property type="term" value="F:ATP binding"/>
    <property type="evidence" value="ECO:0007669"/>
    <property type="project" value="InterPro"/>
</dbReference>
<dbReference type="AlphaFoldDB" id="A0A2N0UZB7"/>
<organism evidence="2 3">
    <name type="scientific">Ruminococcus bromii</name>
    <dbReference type="NCBI Taxonomy" id="40518"/>
    <lineage>
        <taxon>Bacteria</taxon>
        <taxon>Bacillati</taxon>
        <taxon>Bacillota</taxon>
        <taxon>Clostridia</taxon>
        <taxon>Eubacteriales</taxon>
        <taxon>Oscillospiraceae</taxon>
        <taxon>Ruminococcus</taxon>
    </lineage>
</organism>
<dbReference type="CDD" id="cd14014">
    <property type="entry name" value="STKc_PknB_like"/>
    <property type="match status" value="1"/>
</dbReference>
<dbReference type="EMBL" id="NNSR01000026">
    <property type="protein sequence ID" value="PKD32347.1"/>
    <property type="molecule type" value="Genomic_DNA"/>
</dbReference>
<comment type="caution">
    <text evidence="2">The sequence shown here is derived from an EMBL/GenBank/DDBJ whole genome shotgun (WGS) entry which is preliminary data.</text>
</comment>